<dbReference type="Gene3D" id="3.30.750.24">
    <property type="entry name" value="STAS domain"/>
    <property type="match status" value="1"/>
</dbReference>
<evidence type="ECO:0000313" key="3">
    <source>
        <dbReference type="Proteomes" id="UP000778523"/>
    </source>
</evidence>
<feature type="domain" description="STAS" evidence="1">
    <location>
        <begin position="14"/>
        <end position="101"/>
    </location>
</feature>
<dbReference type="InterPro" id="IPR002645">
    <property type="entry name" value="STAS_dom"/>
</dbReference>
<dbReference type="Proteomes" id="UP000778523">
    <property type="component" value="Unassembled WGS sequence"/>
</dbReference>
<keyword evidence="3" id="KW-1185">Reference proteome</keyword>
<dbReference type="InterPro" id="IPR058548">
    <property type="entry name" value="MlaB-like_STAS"/>
</dbReference>
<dbReference type="InterPro" id="IPR036513">
    <property type="entry name" value="STAS_dom_sf"/>
</dbReference>
<dbReference type="EMBL" id="JABCSC020000002">
    <property type="protein sequence ID" value="NSL55495.1"/>
    <property type="molecule type" value="Genomic_DNA"/>
</dbReference>
<name>A0ABX2IN79_9RHOO</name>
<reference evidence="2 3" key="1">
    <citation type="submission" date="2020-06" db="EMBL/GenBank/DDBJ databases">
        <title>Draft genome of Uliginosibacterium sp. IMCC34675.</title>
        <authorList>
            <person name="Song J."/>
        </authorList>
    </citation>
    <scope>NUCLEOTIDE SEQUENCE [LARGE SCALE GENOMIC DNA]</scope>
    <source>
        <strain evidence="2 3">IMCC34675</strain>
    </source>
</reference>
<dbReference type="PROSITE" id="PS50801">
    <property type="entry name" value="STAS"/>
    <property type="match status" value="1"/>
</dbReference>
<accession>A0ABX2IN79</accession>
<evidence type="ECO:0000259" key="1">
    <source>
        <dbReference type="PROSITE" id="PS50801"/>
    </source>
</evidence>
<gene>
    <name evidence="2" type="ORF">HJ583_010705</name>
</gene>
<organism evidence="2 3">
    <name type="scientific">Uliginosibacterium aquaticum</name>
    <dbReference type="NCBI Taxonomy" id="2731212"/>
    <lineage>
        <taxon>Bacteria</taxon>
        <taxon>Pseudomonadati</taxon>
        <taxon>Pseudomonadota</taxon>
        <taxon>Betaproteobacteria</taxon>
        <taxon>Rhodocyclales</taxon>
        <taxon>Zoogloeaceae</taxon>
        <taxon>Uliginosibacterium</taxon>
    </lineage>
</organism>
<proteinExistence type="predicted"/>
<dbReference type="PANTHER" id="PTHR35849:SF2">
    <property type="entry name" value="BLR2341 PROTEIN"/>
    <property type="match status" value="1"/>
</dbReference>
<dbReference type="RefSeq" id="WP_170021887.1">
    <property type="nucleotide sequence ID" value="NZ_JABCSC020000002.1"/>
</dbReference>
<sequence>MELTILDPGPQRRIALADEVSIADAAELRDALALALTTSEQLELDLSGLESIDVAGLQILTALLHESHPVRITAPSEAFVQTVELLQLEPLRSACQQEALA</sequence>
<dbReference type="Pfam" id="PF13466">
    <property type="entry name" value="STAS_2"/>
    <property type="match status" value="1"/>
</dbReference>
<evidence type="ECO:0000313" key="2">
    <source>
        <dbReference type="EMBL" id="NSL55495.1"/>
    </source>
</evidence>
<dbReference type="PANTHER" id="PTHR35849">
    <property type="entry name" value="BLR2341 PROTEIN"/>
    <property type="match status" value="1"/>
</dbReference>
<dbReference type="SUPFAM" id="SSF52091">
    <property type="entry name" value="SpoIIaa-like"/>
    <property type="match status" value="1"/>
</dbReference>
<protein>
    <submittedName>
        <fullName evidence="2">STAS domain-containing protein</fullName>
    </submittedName>
</protein>
<dbReference type="InterPro" id="IPR052746">
    <property type="entry name" value="MlaB_ABC_Transporter"/>
</dbReference>
<comment type="caution">
    <text evidence="2">The sequence shown here is derived from an EMBL/GenBank/DDBJ whole genome shotgun (WGS) entry which is preliminary data.</text>
</comment>